<dbReference type="InterPro" id="IPR027370">
    <property type="entry name" value="Znf-RING_euk"/>
</dbReference>
<reference evidence="7" key="1">
    <citation type="submission" date="2025-08" db="UniProtKB">
        <authorList>
            <consortium name="Ensembl"/>
        </authorList>
    </citation>
    <scope>IDENTIFICATION</scope>
</reference>
<keyword evidence="2 4" id="KW-0863">Zinc-finger</keyword>
<proteinExistence type="predicted"/>
<dbReference type="GO" id="GO:0008270">
    <property type="term" value="F:zinc ion binding"/>
    <property type="evidence" value="ECO:0007669"/>
    <property type="project" value="UniProtKB-KW"/>
</dbReference>
<organism evidence="7 8">
    <name type="scientific">Monopterus albus</name>
    <name type="common">Swamp eel</name>
    <dbReference type="NCBI Taxonomy" id="43700"/>
    <lineage>
        <taxon>Eukaryota</taxon>
        <taxon>Metazoa</taxon>
        <taxon>Chordata</taxon>
        <taxon>Craniata</taxon>
        <taxon>Vertebrata</taxon>
        <taxon>Euteleostomi</taxon>
        <taxon>Actinopterygii</taxon>
        <taxon>Neopterygii</taxon>
        <taxon>Teleostei</taxon>
        <taxon>Neoteleostei</taxon>
        <taxon>Acanthomorphata</taxon>
        <taxon>Anabantaria</taxon>
        <taxon>Synbranchiformes</taxon>
        <taxon>Synbranchidae</taxon>
        <taxon>Monopterus</taxon>
    </lineage>
</organism>
<dbReference type="PANTHER" id="PTHR25465:SF14">
    <property type="entry name" value="E3 UBIQUITIN-PROTEIN LIGASE TRIM65"/>
    <property type="match status" value="1"/>
</dbReference>
<dbReference type="InterPro" id="IPR051051">
    <property type="entry name" value="E3_ubiq-ligase_TRIM/RNF"/>
</dbReference>
<evidence type="ECO:0000313" key="7">
    <source>
        <dbReference type="Ensembl" id="ENSMALP00000028318.1"/>
    </source>
</evidence>
<dbReference type="Gene3D" id="3.30.40.10">
    <property type="entry name" value="Zinc/RING finger domain, C3HC4 (zinc finger)"/>
    <property type="match status" value="1"/>
</dbReference>
<evidence type="ECO:0000256" key="1">
    <source>
        <dbReference type="ARBA" id="ARBA00022723"/>
    </source>
</evidence>
<dbReference type="SUPFAM" id="SSF57850">
    <property type="entry name" value="RING/U-box"/>
    <property type="match status" value="1"/>
</dbReference>
<evidence type="ECO:0000256" key="4">
    <source>
        <dbReference type="PROSITE-ProRule" id="PRU00175"/>
    </source>
</evidence>
<evidence type="ECO:0000256" key="2">
    <source>
        <dbReference type="ARBA" id="ARBA00022771"/>
    </source>
</evidence>
<sequence>VVSCSPAAQSAPQPNSNAAKPWISSPSVGPSTTFVCSVCLDTLKDPATLPCGHSYCLACIQNHPERFHFWRQVLCREPLAGSPYYWEVEWTGQKVNL</sequence>
<dbReference type="InterPro" id="IPR001841">
    <property type="entry name" value="Znf_RING"/>
</dbReference>
<dbReference type="PANTHER" id="PTHR25465">
    <property type="entry name" value="B-BOX DOMAIN CONTAINING"/>
    <property type="match status" value="1"/>
</dbReference>
<dbReference type="InterPro" id="IPR017907">
    <property type="entry name" value="Znf_RING_CS"/>
</dbReference>
<dbReference type="PROSITE" id="PS50089">
    <property type="entry name" value="ZF_RING_2"/>
    <property type="match status" value="1"/>
</dbReference>
<keyword evidence="1" id="KW-0479">Metal-binding</keyword>
<dbReference type="Pfam" id="PF13445">
    <property type="entry name" value="zf-RING_UBOX"/>
    <property type="match status" value="1"/>
</dbReference>
<protein>
    <recommendedName>
        <fullName evidence="6">RING-type domain-containing protein</fullName>
    </recommendedName>
</protein>
<accession>A0A3Q3KGF7</accession>
<dbReference type="SMART" id="SM00184">
    <property type="entry name" value="RING"/>
    <property type="match status" value="1"/>
</dbReference>
<dbReference type="Proteomes" id="UP000261600">
    <property type="component" value="Unplaced"/>
</dbReference>
<keyword evidence="8" id="KW-1185">Reference proteome</keyword>
<evidence type="ECO:0000256" key="3">
    <source>
        <dbReference type="ARBA" id="ARBA00022833"/>
    </source>
</evidence>
<feature type="region of interest" description="Disordered" evidence="5">
    <location>
        <begin position="1"/>
        <end position="27"/>
    </location>
</feature>
<dbReference type="AlphaFoldDB" id="A0A3Q3KGF7"/>
<name>A0A3Q3KGF7_MONAL</name>
<reference evidence="7" key="2">
    <citation type="submission" date="2025-09" db="UniProtKB">
        <authorList>
            <consortium name="Ensembl"/>
        </authorList>
    </citation>
    <scope>IDENTIFICATION</scope>
</reference>
<keyword evidence="3" id="KW-0862">Zinc</keyword>
<dbReference type="PROSITE" id="PS00518">
    <property type="entry name" value="ZF_RING_1"/>
    <property type="match status" value="1"/>
</dbReference>
<dbReference type="Ensembl" id="ENSMALT00000028835.1">
    <property type="protein sequence ID" value="ENSMALP00000028318.1"/>
    <property type="gene ID" value="ENSMALG00000019615.1"/>
</dbReference>
<evidence type="ECO:0000313" key="8">
    <source>
        <dbReference type="Proteomes" id="UP000261600"/>
    </source>
</evidence>
<evidence type="ECO:0000256" key="5">
    <source>
        <dbReference type="SAM" id="MobiDB-lite"/>
    </source>
</evidence>
<feature type="domain" description="RING-type" evidence="6">
    <location>
        <begin position="36"/>
        <end position="75"/>
    </location>
</feature>
<dbReference type="InterPro" id="IPR013083">
    <property type="entry name" value="Znf_RING/FYVE/PHD"/>
</dbReference>
<evidence type="ECO:0000259" key="6">
    <source>
        <dbReference type="PROSITE" id="PS50089"/>
    </source>
</evidence>
<dbReference type="STRING" id="43700.ENSMALP00000028318"/>